<proteinExistence type="predicted"/>
<dbReference type="AlphaFoldDB" id="A0A0F9JC07"/>
<sequence>MKYKKRTITVKDPRLQRIRNSLRYIISETAIAESRKLIREESRLSLDHDKERISVLSDKIDKLDAAWKKSICTCSICGSRTSDMTRNPEGGSWYCVKCYQEHHDFYIEKARQGEIWKNGGGRASTGWFP</sequence>
<gene>
    <name evidence="1" type="ORF">LCGC14_1472250</name>
</gene>
<reference evidence="1" key="1">
    <citation type="journal article" date="2015" name="Nature">
        <title>Complex archaea that bridge the gap between prokaryotes and eukaryotes.</title>
        <authorList>
            <person name="Spang A."/>
            <person name="Saw J.H."/>
            <person name="Jorgensen S.L."/>
            <person name="Zaremba-Niedzwiedzka K."/>
            <person name="Martijn J."/>
            <person name="Lind A.E."/>
            <person name="van Eijk R."/>
            <person name="Schleper C."/>
            <person name="Guy L."/>
            <person name="Ettema T.J."/>
        </authorList>
    </citation>
    <scope>NUCLEOTIDE SEQUENCE</scope>
</reference>
<protein>
    <submittedName>
        <fullName evidence="1">Uncharacterized protein</fullName>
    </submittedName>
</protein>
<evidence type="ECO:0000313" key="1">
    <source>
        <dbReference type="EMBL" id="KKM67324.1"/>
    </source>
</evidence>
<name>A0A0F9JC07_9ZZZZ</name>
<dbReference type="EMBL" id="LAZR01010368">
    <property type="protein sequence ID" value="KKM67324.1"/>
    <property type="molecule type" value="Genomic_DNA"/>
</dbReference>
<accession>A0A0F9JC07</accession>
<organism evidence="1">
    <name type="scientific">marine sediment metagenome</name>
    <dbReference type="NCBI Taxonomy" id="412755"/>
    <lineage>
        <taxon>unclassified sequences</taxon>
        <taxon>metagenomes</taxon>
        <taxon>ecological metagenomes</taxon>
    </lineage>
</organism>
<comment type="caution">
    <text evidence="1">The sequence shown here is derived from an EMBL/GenBank/DDBJ whole genome shotgun (WGS) entry which is preliminary data.</text>
</comment>